<evidence type="ECO:0000256" key="8">
    <source>
        <dbReference type="ARBA" id="ARBA00050802"/>
    </source>
</evidence>
<proteinExistence type="inferred from homology"/>
<name>A0A7R6Q0V1_9BACT</name>
<keyword evidence="5 11" id="KW-0663">Pyridoxal phosphate</keyword>
<dbReference type="Gene3D" id="3.40.640.10">
    <property type="entry name" value="Type I PLP-dependent aspartate aminotransferase-like (Major domain)"/>
    <property type="match status" value="1"/>
</dbReference>
<keyword evidence="14" id="KW-1185">Reference proteome</keyword>
<dbReference type="Proteomes" id="UP000595564">
    <property type="component" value="Chromosome"/>
</dbReference>
<evidence type="ECO:0000256" key="12">
    <source>
        <dbReference type="RuleBase" id="RU362118"/>
    </source>
</evidence>
<dbReference type="RefSeq" id="WP_201327834.1">
    <property type="nucleotide sequence ID" value="NZ_AP017470.1"/>
</dbReference>
<reference evidence="13 14" key="1">
    <citation type="journal article" date="2012" name="Extremophiles">
        <title>Thermotomaculum hydrothermale gen. nov., sp. nov., a novel heterotrophic thermophile within the phylum Acidobacteria from a deep-sea hydrothermal vent chimney in the Southern Okinawa Trough.</title>
        <authorList>
            <person name="Izumi H."/>
            <person name="Nunoura T."/>
            <person name="Miyazaki M."/>
            <person name="Mino S."/>
            <person name="Toki T."/>
            <person name="Takai K."/>
            <person name="Sako Y."/>
            <person name="Sawabe T."/>
            <person name="Nakagawa S."/>
        </authorList>
    </citation>
    <scope>NUCLEOTIDE SEQUENCE [LARGE SCALE GENOMIC DNA]</scope>
    <source>
        <strain evidence="13 14">AC55</strain>
    </source>
</reference>
<evidence type="ECO:0000256" key="1">
    <source>
        <dbReference type="ARBA" id="ARBA00001933"/>
    </source>
</evidence>
<dbReference type="GO" id="GO:0030170">
    <property type="term" value="F:pyridoxal phosphate binding"/>
    <property type="evidence" value="ECO:0007669"/>
    <property type="project" value="InterPro"/>
</dbReference>
<sequence>MKHKIETECIHITMDNNEHLAVNVPIYQTSTFKFHNADHGAELFAGKGQGYIYTRIGNPTIEALEKAVATLEHGYKGLITSSGMAAETLIFSTFLKSGDHVISSESVYGPTSTLLKNVFSNFGIETTFVDTSSIEEIKKAVKPNTKMIYVETPANPTLVVTDIEEVSKIAKEIGAKFVVDNTFSSPILQQPLTLGADIVLHSMTKFLNGHADVVAGCVIPKTEEDYKALYSTHKHLGGIISPIEAFLILRGIKTLALRMERHCQNAMKIAKFLENHPKVERVFYPGLESHPQHEVAKKQMKGYSAMISFELKGGLEAGKKMMNSVKVCTLAVSLGGVETLIQHPASMTHAGMPKELREQAGITDGLVRLSVGIENVEDLIADLDQAMS</sequence>
<gene>
    <name evidence="13" type="ORF">TTHT_2086</name>
</gene>
<dbReference type="PANTHER" id="PTHR11808:SF80">
    <property type="entry name" value="CYSTATHIONINE GAMMA-LYASE"/>
    <property type="match status" value="1"/>
</dbReference>
<evidence type="ECO:0000256" key="6">
    <source>
        <dbReference type="ARBA" id="ARBA00023239"/>
    </source>
</evidence>
<comment type="cofactor">
    <cofactor evidence="1 12">
        <name>pyridoxal 5'-phosphate</name>
        <dbReference type="ChEBI" id="CHEBI:597326"/>
    </cofactor>
</comment>
<dbReference type="InterPro" id="IPR015422">
    <property type="entry name" value="PyrdxlP-dep_Trfase_small"/>
</dbReference>
<dbReference type="InterPro" id="IPR015421">
    <property type="entry name" value="PyrdxlP-dep_Trfase_major"/>
</dbReference>
<dbReference type="AlphaFoldDB" id="A0A7R6Q0V1"/>
<evidence type="ECO:0000256" key="5">
    <source>
        <dbReference type="ARBA" id="ARBA00022898"/>
    </source>
</evidence>
<dbReference type="KEGG" id="thyd:TTHT_2086"/>
<feature type="modified residue" description="N6-(pyridoxal phosphate)lysine" evidence="11">
    <location>
        <position position="205"/>
    </location>
</feature>
<dbReference type="InterPro" id="IPR015424">
    <property type="entry name" value="PyrdxlP-dep_Trfase"/>
</dbReference>
<dbReference type="Pfam" id="PF01053">
    <property type="entry name" value="Cys_Met_Meta_PP"/>
    <property type="match status" value="1"/>
</dbReference>
<evidence type="ECO:0000313" key="14">
    <source>
        <dbReference type="Proteomes" id="UP000595564"/>
    </source>
</evidence>
<evidence type="ECO:0000256" key="4">
    <source>
        <dbReference type="ARBA" id="ARBA00019040"/>
    </source>
</evidence>
<organism evidence="13 14">
    <name type="scientific">Thermotomaculum hydrothermale</name>
    <dbReference type="NCBI Taxonomy" id="981385"/>
    <lineage>
        <taxon>Bacteria</taxon>
        <taxon>Pseudomonadati</taxon>
        <taxon>Acidobacteriota</taxon>
        <taxon>Holophagae</taxon>
        <taxon>Thermotomaculales</taxon>
        <taxon>Thermotomaculaceae</taxon>
        <taxon>Thermotomaculum</taxon>
    </lineage>
</organism>
<dbReference type="GO" id="GO:0047982">
    <property type="term" value="F:homocysteine desulfhydrase activity"/>
    <property type="evidence" value="ECO:0007669"/>
    <property type="project" value="UniProtKB-EC"/>
</dbReference>
<dbReference type="PANTHER" id="PTHR11808">
    <property type="entry name" value="TRANS-SULFURATION ENZYME FAMILY MEMBER"/>
    <property type="match status" value="1"/>
</dbReference>
<evidence type="ECO:0000256" key="2">
    <source>
        <dbReference type="ARBA" id="ARBA00008667"/>
    </source>
</evidence>
<comment type="similarity">
    <text evidence="2">Belongs to the trans-sulfuration enzymes family. L-methionine gamma-lyase subfamily.</text>
</comment>
<dbReference type="FunFam" id="3.40.640.10:FF:000046">
    <property type="entry name" value="Cystathionine gamma-lyase"/>
    <property type="match status" value="1"/>
</dbReference>
<dbReference type="CDD" id="cd00614">
    <property type="entry name" value="CGS_like"/>
    <property type="match status" value="1"/>
</dbReference>
<dbReference type="EC" id="4.4.1.11" evidence="3"/>
<dbReference type="GO" id="GO:0019346">
    <property type="term" value="P:transsulfuration"/>
    <property type="evidence" value="ECO:0007669"/>
    <property type="project" value="InterPro"/>
</dbReference>
<dbReference type="Gene3D" id="3.90.1150.10">
    <property type="entry name" value="Aspartate Aminotransferase, domain 1"/>
    <property type="match status" value="1"/>
</dbReference>
<evidence type="ECO:0000256" key="9">
    <source>
        <dbReference type="ARBA" id="ARBA00064130"/>
    </source>
</evidence>
<evidence type="ECO:0000256" key="11">
    <source>
        <dbReference type="PIRSR" id="PIRSR001434-2"/>
    </source>
</evidence>
<protein>
    <recommendedName>
        <fullName evidence="4">L-methionine gamma-lyase</fullName>
        <ecNumber evidence="3">4.4.1.11</ecNumber>
    </recommendedName>
    <alternativeName>
        <fullName evidence="10">L-methionine-alpha-deamino-gamma-mercaptomethane-lyase</fullName>
    </alternativeName>
</protein>
<dbReference type="GO" id="GO:0018826">
    <property type="term" value="F:methionine gamma-lyase activity"/>
    <property type="evidence" value="ECO:0007669"/>
    <property type="project" value="UniProtKB-EC"/>
</dbReference>
<dbReference type="GO" id="GO:0005737">
    <property type="term" value="C:cytoplasm"/>
    <property type="evidence" value="ECO:0007669"/>
    <property type="project" value="TreeGrafter"/>
</dbReference>
<evidence type="ECO:0000256" key="3">
    <source>
        <dbReference type="ARBA" id="ARBA00012222"/>
    </source>
</evidence>
<keyword evidence="6 13" id="KW-0456">Lyase</keyword>
<accession>A0A7R6Q0V1</accession>
<dbReference type="PIRSF" id="PIRSF001434">
    <property type="entry name" value="CGS"/>
    <property type="match status" value="1"/>
</dbReference>
<evidence type="ECO:0000313" key="13">
    <source>
        <dbReference type="EMBL" id="BBB33523.1"/>
    </source>
</evidence>
<dbReference type="InterPro" id="IPR000277">
    <property type="entry name" value="Cys/Met-Metab_PyrdxlP-dep_enz"/>
</dbReference>
<evidence type="ECO:0000256" key="10">
    <source>
        <dbReference type="ARBA" id="ARBA00078333"/>
    </source>
</evidence>
<dbReference type="SUPFAM" id="SSF53383">
    <property type="entry name" value="PLP-dependent transferases"/>
    <property type="match status" value="1"/>
</dbReference>
<comment type="catalytic activity">
    <reaction evidence="7">
        <text>L-methionine + H2O = methanethiol + 2-oxobutanoate + NH4(+)</text>
        <dbReference type="Rhea" id="RHEA:23800"/>
        <dbReference type="ChEBI" id="CHEBI:15377"/>
        <dbReference type="ChEBI" id="CHEBI:16007"/>
        <dbReference type="ChEBI" id="CHEBI:16763"/>
        <dbReference type="ChEBI" id="CHEBI:28938"/>
        <dbReference type="ChEBI" id="CHEBI:57844"/>
        <dbReference type="EC" id="4.4.1.11"/>
    </reaction>
</comment>
<dbReference type="FunFam" id="3.90.1150.10:FF:000008">
    <property type="entry name" value="Cystathionine gamma-synthase"/>
    <property type="match status" value="1"/>
</dbReference>
<evidence type="ECO:0000256" key="7">
    <source>
        <dbReference type="ARBA" id="ARBA00049180"/>
    </source>
</evidence>
<comment type="subunit">
    <text evidence="9">Homotetramer; dimer of active dimers.</text>
</comment>
<comment type="catalytic activity">
    <reaction evidence="8">
        <text>L-homocysteine + H2O = 2-oxobutanoate + hydrogen sulfide + NH4(+) + H(+)</text>
        <dbReference type="Rhea" id="RHEA:14501"/>
        <dbReference type="ChEBI" id="CHEBI:15377"/>
        <dbReference type="ChEBI" id="CHEBI:15378"/>
        <dbReference type="ChEBI" id="CHEBI:16763"/>
        <dbReference type="ChEBI" id="CHEBI:28938"/>
        <dbReference type="ChEBI" id="CHEBI:29919"/>
        <dbReference type="ChEBI" id="CHEBI:58199"/>
        <dbReference type="EC" id="4.4.1.2"/>
    </reaction>
</comment>
<dbReference type="EMBL" id="AP017470">
    <property type="protein sequence ID" value="BBB33523.1"/>
    <property type="molecule type" value="Genomic_DNA"/>
</dbReference>